<keyword evidence="10" id="KW-1185">Reference proteome</keyword>
<sequence length="179" mass="20741">MNSFKKKDKKLKRKHDKKRKRSKTKKRSSSDSSSSDSSSTSSSSDEKYKKRKHKNKDKHKRRKIEKKPDNKTKTIGESSKTTIVVTETTEDADFSIPLDLMNTNHNAPETKEAYEKRQNIVRRVVDEETGRVRLIKGDGEILEEIVSKERHREINKNATKSDGMNYSNKMLGWAKNNSK</sequence>
<feature type="compositionally biased region" description="Basic residues" evidence="8">
    <location>
        <begin position="49"/>
        <end position="65"/>
    </location>
</feature>
<dbReference type="Proteomes" id="UP001107558">
    <property type="component" value="Chromosome 3"/>
</dbReference>
<evidence type="ECO:0000256" key="6">
    <source>
        <dbReference type="ARBA" id="ARBA00023187"/>
    </source>
</evidence>
<comment type="caution">
    <text evidence="9">The sequence shown here is derived from an EMBL/GenBank/DDBJ whole genome shotgun (WGS) entry which is preliminary data.</text>
</comment>
<comment type="subcellular location">
    <subcellularLocation>
        <location evidence="1">Nucleus speckle</location>
    </subcellularLocation>
    <subcellularLocation>
        <location evidence="2">Nucleus</location>
        <location evidence="2">Nucleolus</location>
    </subcellularLocation>
</comment>
<feature type="compositionally biased region" description="Basic residues" evidence="8">
    <location>
        <begin position="1"/>
        <end position="27"/>
    </location>
</feature>
<keyword evidence="7" id="KW-0539">Nucleus</keyword>
<dbReference type="GO" id="GO:0016607">
    <property type="term" value="C:nuclear speck"/>
    <property type="evidence" value="ECO:0007669"/>
    <property type="project" value="UniProtKB-SubCell"/>
</dbReference>
<evidence type="ECO:0000256" key="8">
    <source>
        <dbReference type="SAM" id="MobiDB-lite"/>
    </source>
</evidence>
<evidence type="ECO:0000256" key="4">
    <source>
        <dbReference type="ARBA" id="ARBA00017993"/>
    </source>
</evidence>
<feature type="compositionally biased region" description="Low complexity" evidence="8">
    <location>
        <begin position="30"/>
        <end position="43"/>
    </location>
</feature>
<evidence type="ECO:0000256" key="2">
    <source>
        <dbReference type="ARBA" id="ARBA00004604"/>
    </source>
</evidence>
<dbReference type="GO" id="GO:0005730">
    <property type="term" value="C:nucleolus"/>
    <property type="evidence" value="ECO:0007669"/>
    <property type="project" value="UniProtKB-SubCell"/>
</dbReference>
<comment type="similarity">
    <text evidence="3">Belongs to the ARL6IP4 family.</text>
</comment>
<organism evidence="9 10">
    <name type="scientific">Polypedilum vanderplanki</name>
    <name type="common">Sleeping chironomid midge</name>
    <dbReference type="NCBI Taxonomy" id="319348"/>
    <lineage>
        <taxon>Eukaryota</taxon>
        <taxon>Metazoa</taxon>
        <taxon>Ecdysozoa</taxon>
        <taxon>Arthropoda</taxon>
        <taxon>Hexapoda</taxon>
        <taxon>Insecta</taxon>
        <taxon>Pterygota</taxon>
        <taxon>Neoptera</taxon>
        <taxon>Endopterygota</taxon>
        <taxon>Diptera</taxon>
        <taxon>Nematocera</taxon>
        <taxon>Chironomoidea</taxon>
        <taxon>Chironomidae</taxon>
        <taxon>Chironominae</taxon>
        <taxon>Polypedilum</taxon>
        <taxon>Polypedilum</taxon>
    </lineage>
</organism>
<evidence type="ECO:0000313" key="9">
    <source>
        <dbReference type="EMBL" id="KAG5673469.1"/>
    </source>
</evidence>
<dbReference type="OrthoDB" id="48562at2759"/>
<keyword evidence="5" id="KW-0507">mRNA processing</keyword>
<dbReference type="Pfam" id="PF10500">
    <property type="entry name" value="SR-25"/>
    <property type="match status" value="1"/>
</dbReference>
<feature type="region of interest" description="Disordered" evidence="8">
    <location>
        <begin position="1"/>
        <end position="82"/>
    </location>
</feature>
<evidence type="ECO:0000256" key="7">
    <source>
        <dbReference type="ARBA" id="ARBA00023242"/>
    </source>
</evidence>
<gene>
    <name evidence="9" type="ORF">PVAND_003514</name>
</gene>
<accession>A0A9J6BVB8</accession>
<name>A0A9J6BVB8_POLVA</name>
<reference evidence="9" key="1">
    <citation type="submission" date="2021-03" db="EMBL/GenBank/DDBJ databases">
        <title>Chromosome level genome of the anhydrobiotic midge Polypedilum vanderplanki.</title>
        <authorList>
            <person name="Yoshida Y."/>
            <person name="Kikawada T."/>
            <person name="Gusev O."/>
        </authorList>
    </citation>
    <scope>NUCLEOTIDE SEQUENCE</scope>
    <source>
        <strain evidence="9">NIAS01</strain>
        <tissue evidence="9">Whole body or cell culture</tissue>
    </source>
</reference>
<dbReference type="AlphaFoldDB" id="A0A9J6BVB8"/>
<feature type="region of interest" description="Disordered" evidence="8">
    <location>
        <begin position="153"/>
        <end position="179"/>
    </location>
</feature>
<evidence type="ECO:0000256" key="3">
    <source>
        <dbReference type="ARBA" id="ARBA00006852"/>
    </source>
</evidence>
<proteinExistence type="inferred from homology"/>
<evidence type="ECO:0000256" key="1">
    <source>
        <dbReference type="ARBA" id="ARBA00004324"/>
    </source>
</evidence>
<feature type="compositionally biased region" description="Polar residues" evidence="8">
    <location>
        <begin position="156"/>
        <end position="168"/>
    </location>
</feature>
<protein>
    <recommendedName>
        <fullName evidence="4">ADP-ribosylation factor-like protein 6-interacting protein 4</fullName>
    </recommendedName>
</protein>
<dbReference type="GO" id="GO:0008380">
    <property type="term" value="P:RNA splicing"/>
    <property type="evidence" value="ECO:0007669"/>
    <property type="project" value="UniProtKB-KW"/>
</dbReference>
<evidence type="ECO:0000313" key="10">
    <source>
        <dbReference type="Proteomes" id="UP001107558"/>
    </source>
</evidence>
<evidence type="ECO:0000256" key="5">
    <source>
        <dbReference type="ARBA" id="ARBA00022664"/>
    </source>
</evidence>
<keyword evidence="6" id="KW-0508">mRNA splicing</keyword>
<dbReference type="InterPro" id="IPR019532">
    <property type="entry name" value="Nucl_RNA-splicing_assoc_SR-25"/>
</dbReference>
<dbReference type="GO" id="GO:0006397">
    <property type="term" value="P:mRNA processing"/>
    <property type="evidence" value="ECO:0007669"/>
    <property type="project" value="UniProtKB-KW"/>
</dbReference>
<dbReference type="EMBL" id="JADBJN010000003">
    <property type="protein sequence ID" value="KAG5673469.1"/>
    <property type="molecule type" value="Genomic_DNA"/>
</dbReference>